<evidence type="ECO:0000256" key="6">
    <source>
        <dbReference type="RuleBase" id="RU361156"/>
    </source>
</evidence>
<dbReference type="EC" id="3.4.16.-" evidence="6"/>
<feature type="chain" id="PRO_5024506036" description="Carboxypeptidase" evidence="6">
    <location>
        <begin position="36"/>
        <end position="587"/>
    </location>
</feature>
<sequence>MDKRVPLAPAALIRTTIMKSALALLSLASVAVVSAAPNDGAQLRVGIDQVIAETAENVFGDVFRGAEHILDAVLHTGEETMHKVEEKIQEWSVGNTEFVKQDNIVCECYQLGGSRDVDRSLDERFRHASFPGYQIRLKKPQLCDPTVKQYSGYLDISDDKHLFFWFFESRANPEKAPLVLWLNGGPGCSSSTGLLFELGPCNIANDGQGTTRNKYSWNTHANMLFLDQPINVGYSYSKNGGVKTSPVAAEDVWSFLELFVNRFPEYSGSLHISGESYGGTYLPNIAHVIHTKNKEIKARAAQGLLPQNKVKVLNLASILIGNGLTEPYTQFASIPEYACDGPYPIFDTNGPQCTSLRAKVPTCQRLIKSCYNYNNRLSCVPAALYCWSQMFGSFQQLGLNPYDVRRKCNKAEDGDLCYRQLEWIETYLNDDKVKAELGAVADLEFKSCNMQVNQAFMMQGDGMHNAAALLPELIEDGVRLLVYAGNADFMCNAIGNLQWLEALESSLQDEFKAAKQVAFIPYSSKTNKPSGFVKTAGGKGQFTAGNVTYVQIYDAGHMVPYDQPEAALDMFVRWITNTPLTVTTGDA</sequence>
<dbReference type="AlphaFoldDB" id="A0A5N5Q8Z1"/>
<reference evidence="7 8" key="1">
    <citation type="journal article" date="2019" name="Fungal Biol. Biotechnol.">
        <title>Draft genome sequence of fastidious pathogen Ceratobasidium theobromae, which causes vascular-streak dieback in Theobroma cacao.</title>
        <authorList>
            <person name="Ali S.S."/>
            <person name="Asman A."/>
            <person name="Shao J."/>
            <person name="Firmansyah A.P."/>
            <person name="Susilo A.W."/>
            <person name="Rosmana A."/>
            <person name="McMahon P."/>
            <person name="Junaid M."/>
            <person name="Guest D."/>
            <person name="Kheng T.Y."/>
            <person name="Meinhardt L.W."/>
            <person name="Bailey B.A."/>
        </authorList>
    </citation>
    <scope>NUCLEOTIDE SEQUENCE [LARGE SCALE GENOMIC DNA]</scope>
    <source>
        <strain evidence="7 8">CT2</strain>
    </source>
</reference>
<name>A0A5N5Q8Z1_9AGAM</name>
<dbReference type="GO" id="GO:0004185">
    <property type="term" value="F:serine-type carboxypeptidase activity"/>
    <property type="evidence" value="ECO:0007669"/>
    <property type="project" value="UniProtKB-UniRule"/>
</dbReference>
<feature type="signal peptide" evidence="6">
    <location>
        <begin position="1"/>
        <end position="35"/>
    </location>
</feature>
<keyword evidence="3 6" id="KW-0645">Protease</keyword>
<dbReference type="InterPro" id="IPR033124">
    <property type="entry name" value="Ser_caboxypep_his_AS"/>
</dbReference>
<dbReference type="PANTHER" id="PTHR11802">
    <property type="entry name" value="SERINE PROTEASE FAMILY S10 SERINE CARBOXYPEPTIDASE"/>
    <property type="match status" value="1"/>
</dbReference>
<keyword evidence="8" id="KW-1185">Reference proteome</keyword>
<gene>
    <name evidence="7" type="ORF">CTheo_8411</name>
</gene>
<keyword evidence="4 6" id="KW-0378">Hydrolase</keyword>
<keyword evidence="5" id="KW-0325">Glycoprotein</keyword>
<protein>
    <recommendedName>
        <fullName evidence="6">Carboxypeptidase</fullName>
        <ecNumber evidence="6">3.4.16.-</ecNumber>
    </recommendedName>
</protein>
<dbReference type="OrthoDB" id="443318at2759"/>
<accession>A0A5N5Q8Z1</accession>
<keyword evidence="6" id="KW-0732">Signal</keyword>
<dbReference type="Proteomes" id="UP000383932">
    <property type="component" value="Unassembled WGS sequence"/>
</dbReference>
<evidence type="ECO:0000256" key="2">
    <source>
        <dbReference type="ARBA" id="ARBA00022645"/>
    </source>
</evidence>
<dbReference type="InterPro" id="IPR018202">
    <property type="entry name" value="Ser_caboxypep_ser_AS"/>
</dbReference>
<dbReference type="Gene3D" id="3.40.50.1820">
    <property type="entry name" value="alpha/beta hydrolase"/>
    <property type="match status" value="1"/>
</dbReference>
<dbReference type="GO" id="GO:0000324">
    <property type="term" value="C:fungal-type vacuole"/>
    <property type="evidence" value="ECO:0007669"/>
    <property type="project" value="TreeGrafter"/>
</dbReference>
<dbReference type="InterPro" id="IPR029058">
    <property type="entry name" value="AB_hydrolase_fold"/>
</dbReference>
<evidence type="ECO:0000256" key="1">
    <source>
        <dbReference type="ARBA" id="ARBA00009431"/>
    </source>
</evidence>
<organism evidence="7 8">
    <name type="scientific">Ceratobasidium theobromae</name>
    <dbReference type="NCBI Taxonomy" id="1582974"/>
    <lineage>
        <taxon>Eukaryota</taxon>
        <taxon>Fungi</taxon>
        <taxon>Dikarya</taxon>
        <taxon>Basidiomycota</taxon>
        <taxon>Agaricomycotina</taxon>
        <taxon>Agaricomycetes</taxon>
        <taxon>Cantharellales</taxon>
        <taxon>Ceratobasidiaceae</taxon>
        <taxon>Ceratobasidium</taxon>
    </lineage>
</organism>
<evidence type="ECO:0000313" key="8">
    <source>
        <dbReference type="Proteomes" id="UP000383932"/>
    </source>
</evidence>
<dbReference type="Gene3D" id="1.10.287.410">
    <property type="match status" value="1"/>
</dbReference>
<comment type="caution">
    <text evidence="7">The sequence shown here is derived from an EMBL/GenBank/DDBJ whole genome shotgun (WGS) entry which is preliminary data.</text>
</comment>
<dbReference type="PANTHER" id="PTHR11802:SF452">
    <property type="entry name" value="CARBOXYPEPTIDASE"/>
    <property type="match status" value="1"/>
</dbReference>
<evidence type="ECO:0000313" key="7">
    <source>
        <dbReference type="EMBL" id="KAB5588144.1"/>
    </source>
</evidence>
<dbReference type="SUPFAM" id="SSF53474">
    <property type="entry name" value="alpha/beta-Hydrolases"/>
    <property type="match status" value="1"/>
</dbReference>
<proteinExistence type="inferred from homology"/>
<evidence type="ECO:0000256" key="4">
    <source>
        <dbReference type="ARBA" id="ARBA00022801"/>
    </source>
</evidence>
<evidence type="ECO:0000256" key="5">
    <source>
        <dbReference type="ARBA" id="ARBA00023180"/>
    </source>
</evidence>
<dbReference type="EMBL" id="SSOP01000551">
    <property type="protein sequence ID" value="KAB5588144.1"/>
    <property type="molecule type" value="Genomic_DNA"/>
</dbReference>
<dbReference type="PROSITE" id="PS00131">
    <property type="entry name" value="CARBOXYPEPT_SER_SER"/>
    <property type="match status" value="1"/>
</dbReference>
<dbReference type="Pfam" id="PF00450">
    <property type="entry name" value="Peptidase_S10"/>
    <property type="match status" value="1"/>
</dbReference>
<keyword evidence="2 6" id="KW-0121">Carboxypeptidase</keyword>
<dbReference type="InterPro" id="IPR001563">
    <property type="entry name" value="Peptidase_S10"/>
</dbReference>
<comment type="similarity">
    <text evidence="1 6">Belongs to the peptidase S10 family.</text>
</comment>
<dbReference type="PROSITE" id="PS00560">
    <property type="entry name" value="CARBOXYPEPT_SER_HIS"/>
    <property type="match status" value="1"/>
</dbReference>
<dbReference type="GO" id="GO:0006508">
    <property type="term" value="P:proteolysis"/>
    <property type="evidence" value="ECO:0007669"/>
    <property type="project" value="UniProtKB-KW"/>
</dbReference>
<dbReference type="PRINTS" id="PR00724">
    <property type="entry name" value="CRBOXYPTASEC"/>
</dbReference>
<evidence type="ECO:0000256" key="3">
    <source>
        <dbReference type="ARBA" id="ARBA00022670"/>
    </source>
</evidence>